<keyword evidence="1" id="KW-0175">Coiled coil</keyword>
<feature type="domain" description="NFACT RNA-binding" evidence="2">
    <location>
        <begin position="348"/>
        <end position="435"/>
    </location>
</feature>
<evidence type="ECO:0000259" key="2">
    <source>
        <dbReference type="Pfam" id="PF05670"/>
    </source>
</evidence>
<dbReference type="GO" id="GO:0000049">
    <property type="term" value="F:tRNA binding"/>
    <property type="evidence" value="ECO:0007669"/>
    <property type="project" value="TreeGrafter"/>
</dbReference>
<sequence length="466" mass="53560">MSLNYKEIDCIVSEIDIVNSHLQKIKQPNFHTLYLEFYKPGGRFGINICLAPGKTRLHLVPGAPANEIKLQRFAQFMRSRIRGGRVCSMEQINSDRIVKMNITRAGEELVLWFRLWSGAANIIATDDKGIVLDAFYRRPGRGEVSGGTFNLPEPKPLTREFSIRELPGEGSFNEKICSFYETDEHTEDLVRFREKVLKKISADEAKAASTLKKLEKKASQYGQFESYKQTGDLLMSNIHLINKGDRWVKVYNYYEDNAEIEIELDQTLSPEKNAENYYNRYRKAKSGIEKVEQDIANHKLIIRNLQSDRERMEAEEDISILKEFLNSIPKQISKDIKERAPGLSYRSGPYTILVGRSAAENDKLLRNWVRGNDVWLHTRDYPGGYVFIKTIKGKSVPLENLLDAGNLALFYSKGRNSGRGELYYTQVKYLRRAKDGPRGLVLPTQEKNLTITLEQQRLNRMMGVED</sequence>
<proteinExistence type="predicted"/>
<dbReference type="GO" id="GO:1990112">
    <property type="term" value="C:RQC complex"/>
    <property type="evidence" value="ECO:0007669"/>
    <property type="project" value="TreeGrafter"/>
</dbReference>
<dbReference type="Pfam" id="PF05833">
    <property type="entry name" value="NFACT_N"/>
    <property type="match status" value="2"/>
</dbReference>
<evidence type="ECO:0000313" key="3">
    <source>
        <dbReference type="EMBL" id="MDC7227394.1"/>
    </source>
</evidence>
<dbReference type="InterPro" id="IPR008532">
    <property type="entry name" value="NFACT_RNA-bd"/>
</dbReference>
<dbReference type="PANTHER" id="PTHR15239">
    <property type="entry name" value="NUCLEAR EXPORT MEDIATOR FACTOR NEMF"/>
    <property type="match status" value="1"/>
</dbReference>
<dbReference type="GO" id="GO:0072344">
    <property type="term" value="P:rescue of stalled ribosome"/>
    <property type="evidence" value="ECO:0007669"/>
    <property type="project" value="TreeGrafter"/>
</dbReference>
<dbReference type="EMBL" id="JAQQAL010000024">
    <property type="protein sequence ID" value="MDC7227394.1"/>
    <property type="molecule type" value="Genomic_DNA"/>
</dbReference>
<dbReference type="Proteomes" id="UP001221217">
    <property type="component" value="Unassembled WGS sequence"/>
</dbReference>
<dbReference type="PANTHER" id="PTHR15239:SF6">
    <property type="entry name" value="RIBOSOME QUALITY CONTROL COMPLEX SUBUNIT NEMF"/>
    <property type="match status" value="1"/>
</dbReference>
<accession>A0AAJ1IFV1</accession>
<evidence type="ECO:0000256" key="1">
    <source>
        <dbReference type="SAM" id="Coils"/>
    </source>
</evidence>
<dbReference type="Gene3D" id="2.30.310.10">
    <property type="entry name" value="ibrinogen binding protein from staphylococcus aureus domain"/>
    <property type="match status" value="1"/>
</dbReference>
<organism evidence="3 4">
    <name type="scientific">Candidatus Thalassospirochaeta sargassi</name>
    <dbReference type="NCBI Taxonomy" id="3119039"/>
    <lineage>
        <taxon>Bacteria</taxon>
        <taxon>Pseudomonadati</taxon>
        <taxon>Spirochaetota</taxon>
        <taxon>Spirochaetia</taxon>
        <taxon>Spirochaetales</taxon>
        <taxon>Spirochaetaceae</taxon>
        <taxon>Candidatus Thalassospirochaeta</taxon>
    </lineage>
</organism>
<dbReference type="GO" id="GO:0043023">
    <property type="term" value="F:ribosomal large subunit binding"/>
    <property type="evidence" value="ECO:0007669"/>
    <property type="project" value="TreeGrafter"/>
</dbReference>
<gene>
    <name evidence="3" type="ORF">PQJ61_11585</name>
</gene>
<comment type="caution">
    <text evidence="3">The sequence shown here is derived from an EMBL/GenBank/DDBJ whole genome shotgun (WGS) entry which is preliminary data.</text>
</comment>
<reference evidence="3 4" key="1">
    <citation type="submission" date="2022-12" db="EMBL/GenBank/DDBJ databases">
        <title>Metagenome assembled genome from gulf of manar.</title>
        <authorList>
            <person name="Kohli P."/>
            <person name="Pk S."/>
            <person name="Venkata Ramana C."/>
            <person name="Sasikala C."/>
        </authorList>
    </citation>
    <scope>NUCLEOTIDE SEQUENCE [LARGE SCALE GENOMIC DNA]</scope>
    <source>
        <strain evidence="3">JB008</strain>
    </source>
</reference>
<name>A0AAJ1IFV1_9SPIO</name>
<protein>
    <submittedName>
        <fullName evidence="3">NFACT family protein</fullName>
    </submittedName>
</protein>
<evidence type="ECO:0000313" key="4">
    <source>
        <dbReference type="Proteomes" id="UP001221217"/>
    </source>
</evidence>
<dbReference type="Pfam" id="PF05670">
    <property type="entry name" value="NFACT-R_1"/>
    <property type="match status" value="1"/>
</dbReference>
<dbReference type="AlphaFoldDB" id="A0AAJ1IFV1"/>
<feature type="coiled-coil region" evidence="1">
    <location>
        <begin position="274"/>
        <end position="315"/>
    </location>
</feature>
<dbReference type="InterPro" id="IPR051608">
    <property type="entry name" value="RQC_Subunit_NEMF"/>
</dbReference>